<keyword evidence="1" id="KW-0175">Coiled coil</keyword>
<evidence type="ECO:0000313" key="3">
    <source>
        <dbReference type="Proteomes" id="UP000192257"/>
    </source>
</evidence>
<gene>
    <name evidence="2" type="ORF">TM35_000441800</name>
</gene>
<keyword evidence="3" id="KW-1185">Reference proteome</keyword>
<organism evidence="2 3">
    <name type="scientific">Trypanosoma theileri</name>
    <dbReference type="NCBI Taxonomy" id="67003"/>
    <lineage>
        <taxon>Eukaryota</taxon>
        <taxon>Discoba</taxon>
        <taxon>Euglenozoa</taxon>
        <taxon>Kinetoplastea</taxon>
        <taxon>Metakinetoplastina</taxon>
        <taxon>Trypanosomatida</taxon>
        <taxon>Trypanosomatidae</taxon>
        <taxon>Trypanosoma</taxon>
    </lineage>
</organism>
<proteinExistence type="predicted"/>
<dbReference type="RefSeq" id="XP_028878590.1">
    <property type="nucleotide sequence ID" value="XM_029030189.1"/>
</dbReference>
<protein>
    <submittedName>
        <fullName evidence="2">Uncharacterized protein</fullName>
    </submittedName>
</protein>
<evidence type="ECO:0000313" key="2">
    <source>
        <dbReference type="EMBL" id="ORC84524.1"/>
    </source>
</evidence>
<dbReference type="GeneID" id="39989969"/>
<dbReference type="EMBL" id="NBCO01000044">
    <property type="protein sequence ID" value="ORC84524.1"/>
    <property type="molecule type" value="Genomic_DNA"/>
</dbReference>
<dbReference type="AlphaFoldDB" id="A0A1X0NIE0"/>
<accession>A0A1X0NIE0</accession>
<dbReference type="OrthoDB" id="250635at2759"/>
<evidence type="ECO:0000256" key="1">
    <source>
        <dbReference type="SAM" id="Coils"/>
    </source>
</evidence>
<name>A0A1X0NIE0_9TRYP</name>
<reference evidence="2 3" key="1">
    <citation type="submission" date="2017-03" db="EMBL/GenBank/DDBJ databases">
        <title>An alternative strategy for trypanosome survival in the mammalian bloodstream revealed through genome and transcriptome analysis of the ubiquitous bovine parasite Trypanosoma (Megatrypanum) theileri.</title>
        <authorList>
            <person name="Kelly S."/>
            <person name="Ivens A."/>
            <person name="Mott A."/>
            <person name="O'Neill E."/>
            <person name="Emms D."/>
            <person name="Macleod O."/>
            <person name="Voorheis P."/>
            <person name="Matthews J."/>
            <person name="Matthews K."/>
            <person name="Carrington M."/>
        </authorList>
    </citation>
    <scope>NUCLEOTIDE SEQUENCE [LARGE SCALE GENOMIC DNA]</scope>
    <source>
        <strain evidence="2">Edinburgh</strain>
    </source>
</reference>
<comment type="caution">
    <text evidence="2">The sequence shown here is derived from an EMBL/GenBank/DDBJ whole genome shotgun (WGS) entry which is preliminary data.</text>
</comment>
<dbReference type="VEuPathDB" id="TriTrypDB:TM35_000441800"/>
<sequence length="479" mass="54473">MAENQNVRSGDIILAQLHELRSNPMLRQYLNQSETNKPAGNNVVTDTTTGKTTLTTTTKLKQAPERESLLSFQTRWSKEEEYRLQQSLKAQLEFQEAMKSLSLLGGNYSTVRSSNNIKTNTVSNSALSENLMRGEEASSSIKVSNNANKGDYIPMIIEDNPSAVTLQEKLELRDRTIQRLQKELDETRSIYENELARVKEAHRCSKRESDAEIAELKEQMRQLVAEAANMENMKRDGGVDTMNFLETLDFKESLLQEMHDSFQKASEEWKSNAARSVMSLSVHTEAELAKIVNRGENLLMQVEKSLEELKESRTKDILSFTESVAHKVMQDESALLSSYESKLREHVRSTVKQALRNRMKDIVRPLIEQELLKRRGLYIQENTSNISSPAPVPSTLAAAAEGTVRTPSMTESRRDETFFLFQHLLPQREMRTPSQVRERSSSALGGISTVLGGRSRSSALHRSPRDISERPHWLDRYCY</sequence>
<feature type="coiled-coil region" evidence="1">
    <location>
        <begin position="163"/>
        <end position="236"/>
    </location>
</feature>
<dbReference type="Proteomes" id="UP000192257">
    <property type="component" value="Unassembled WGS sequence"/>
</dbReference>